<evidence type="ECO:0000313" key="1">
    <source>
        <dbReference type="EMBL" id="SEM96263.1"/>
    </source>
</evidence>
<name>A0A1H8CM95_9PROT</name>
<accession>A0A1H8CM95</accession>
<dbReference type="AlphaFoldDB" id="A0A1H8CM95"/>
<gene>
    <name evidence="1" type="ORF">SAMN05216404_1022</name>
</gene>
<sequence length="68" mass="7350">MVDVLSGSREIVVLAACPVKSERHLAAWTMARSPVAAGKGYDEVNRGLGLLLSSLWRAFVFVFIKDSG</sequence>
<reference evidence="1 2" key="1">
    <citation type="submission" date="2016-10" db="EMBL/GenBank/DDBJ databases">
        <authorList>
            <person name="de Groot N.N."/>
        </authorList>
    </citation>
    <scope>NUCLEOTIDE SEQUENCE [LARGE SCALE GENOMIC DNA]</scope>
    <source>
        <strain evidence="1 2">Nl18</strain>
    </source>
</reference>
<protein>
    <submittedName>
        <fullName evidence="1">Uncharacterized protein</fullName>
    </submittedName>
</protein>
<dbReference type="Proteomes" id="UP000183898">
    <property type="component" value="Unassembled WGS sequence"/>
</dbReference>
<proteinExistence type="predicted"/>
<evidence type="ECO:0000313" key="2">
    <source>
        <dbReference type="Proteomes" id="UP000183898"/>
    </source>
</evidence>
<organism evidence="1 2">
    <name type="scientific">Nitrosospira multiformis</name>
    <dbReference type="NCBI Taxonomy" id="1231"/>
    <lineage>
        <taxon>Bacteria</taxon>
        <taxon>Pseudomonadati</taxon>
        <taxon>Pseudomonadota</taxon>
        <taxon>Betaproteobacteria</taxon>
        <taxon>Nitrosomonadales</taxon>
        <taxon>Nitrosomonadaceae</taxon>
        <taxon>Nitrosospira</taxon>
    </lineage>
</organism>
<dbReference type="EMBL" id="FOCT01000002">
    <property type="protein sequence ID" value="SEM96263.1"/>
    <property type="molecule type" value="Genomic_DNA"/>
</dbReference>